<dbReference type="InterPro" id="IPR050266">
    <property type="entry name" value="AB_hydrolase_sf"/>
</dbReference>
<comment type="caution">
    <text evidence="3">The sequence shown here is derived from an EMBL/GenBank/DDBJ whole genome shotgun (WGS) entry which is preliminary data.</text>
</comment>
<dbReference type="InterPro" id="IPR029058">
    <property type="entry name" value="AB_hydrolase_fold"/>
</dbReference>
<dbReference type="SUPFAM" id="SSF53474">
    <property type="entry name" value="alpha/beta-Hydrolases"/>
    <property type="match status" value="1"/>
</dbReference>
<protein>
    <submittedName>
        <fullName evidence="3">Alpha/beta hydrolase</fullName>
    </submittedName>
</protein>
<evidence type="ECO:0000256" key="1">
    <source>
        <dbReference type="ARBA" id="ARBA00022801"/>
    </source>
</evidence>
<dbReference type="GO" id="GO:0016020">
    <property type="term" value="C:membrane"/>
    <property type="evidence" value="ECO:0007669"/>
    <property type="project" value="TreeGrafter"/>
</dbReference>
<dbReference type="GO" id="GO:0016787">
    <property type="term" value="F:hydrolase activity"/>
    <property type="evidence" value="ECO:0007669"/>
    <property type="project" value="UniProtKB-KW"/>
</dbReference>
<dbReference type="PANTHER" id="PTHR43798:SF31">
    <property type="entry name" value="AB HYDROLASE SUPERFAMILY PROTEIN YCLE"/>
    <property type="match status" value="1"/>
</dbReference>
<accession>A0A317FIE6</accession>
<dbReference type="Proteomes" id="UP000245765">
    <property type="component" value="Unassembled WGS sequence"/>
</dbReference>
<keyword evidence="4" id="KW-1185">Reference proteome</keyword>
<dbReference type="Gene3D" id="3.40.50.1820">
    <property type="entry name" value="alpha/beta hydrolase"/>
    <property type="match status" value="1"/>
</dbReference>
<evidence type="ECO:0000313" key="3">
    <source>
        <dbReference type="EMBL" id="PWS38790.1"/>
    </source>
</evidence>
<dbReference type="EMBL" id="QGNA01000001">
    <property type="protein sequence ID" value="PWS38790.1"/>
    <property type="molecule type" value="Genomic_DNA"/>
</dbReference>
<keyword evidence="1 3" id="KW-0378">Hydrolase</keyword>
<proteinExistence type="predicted"/>
<dbReference type="InterPro" id="IPR000073">
    <property type="entry name" value="AB_hydrolase_1"/>
</dbReference>
<dbReference type="AlphaFoldDB" id="A0A317FIE6"/>
<feature type="domain" description="AB hydrolase-1" evidence="2">
    <location>
        <begin position="39"/>
        <end position="264"/>
    </location>
</feature>
<evidence type="ECO:0000259" key="2">
    <source>
        <dbReference type="Pfam" id="PF12697"/>
    </source>
</evidence>
<evidence type="ECO:0000313" key="4">
    <source>
        <dbReference type="Proteomes" id="UP000245765"/>
    </source>
</evidence>
<sequence length="275" mass="29559">MRAEETMAMTDAEGPPGRHADLPGVKLWFTDSGGDAPPVVLLHPNTGTSAIWAKQVPALVAAGFRAIAFDRRGWGRSLAQPETGTQPGSIAEDLDALADHLRLARFHLVGVAGGGFAALDYASWRPDRVLSLTVAASNGQFSEPDLQAIYARLTPPEFKALPGVLREVGATFRALDPEGTAQWVAIERTAQQQGATAQPLRSPNTYAKLAAILCPVMVMAAGADLYAPPALMRIWAAHLPRHDWHVLPETGHAINWEQPEAFNARLLDFLQAAKV</sequence>
<organism evidence="3 4">
    <name type="scientific">Falsiroseomonas bella</name>
    <dbReference type="NCBI Taxonomy" id="2184016"/>
    <lineage>
        <taxon>Bacteria</taxon>
        <taxon>Pseudomonadati</taxon>
        <taxon>Pseudomonadota</taxon>
        <taxon>Alphaproteobacteria</taxon>
        <taxon>Acetobacterales</taxon>
        <taxon>Roseomonadaceae</taxon>
        <taxon>Falsiroseomonas</taxon>
    </lineage>
</organism>
<reference evidence="4" key="1">
    <citation type="submission" date="2018-05" db="EMBL/GenBank/DDBJ databases">
        <authorList>
            <person name="Du Z."/>
            <person name="Wang X."/>
        </authorList>
    </citation>
    <scope>NUCLEOTIDE SEQUENCE [LARGE SCALE GENOMIC DNA]</scope>
    <source>
        <strain evidence="4">CQN31</strain>
    </source>
</reference>
<gene>
    <name evidence="3" type="ORF">DFH01_05935</name>
</gene>
<dbReference type="PANTHER" id="PTHR43798">
    <property type="entry name" value="MONOACYLGLYCEROL LIPASE"/>
    <property type="match status" value="1"/>
</dbReference>
<name>A0A317FIE6_9PROT</name>
<dbReference type="Pfam" id="PF12697">
    <property type="entry name" value="Abhydrolase_6"/>
    <property type="match status" value="1"/>
</dbReference>